<feature type="coiled-coil region" evidence="1">
    <location>
        <begin position="74"/>
        <end position="115"/>
    </location>
</feature>
<dbReference type="WBParaSite" id="HCON_00052340-00001">
    <property type="protein sequence ID" value="HCON_00052340-00001"/>
    <property type="gene ID" value="HCON_00052340"/>
</dbReference>
<keyword evidence="1" id="KW-0175">Coiled coil</keyword>
<dbReference type="Proteomes" id="UP000025227">
    <property type="component" value="Unplaced"/>
</dbReference>
<organism evidence="3 4">
    <name type="scientific">Haemonchus contortus</name>
    <name type="common">Barber pole worm</name>
    <dbReference type="NCBI Taxonomy" id="6289"/>
    <lineage>
        <taxon>Eukaryota</taxon>
        <taxon>Metazoa</taxon>
        <taxon>Ecdysozoa</taxon>
        <taxon>Nematoda</taxon>
        <taxon>Chromadorea</taxon>
        <taxon>Rhabditida</taxon>
        <taxon>Rhabditina</taxon>
        <taxon>Rhabditomorpha</taxon>
        <taxon>Strongyloidea</taxon>
        <taxon>Trichostrongylidae</taxon>
        <taxon>Haemonchus</taxon>
    </lineage>
</organism>
<keyword evidence="3" id="KW-1185">Reference proteome</keyword>
<dbReference type="OrthoDB" id="5860291at2759"/>
<dbReference type="OMA" id="QNVYRKE"/>
<evidence type="ECO:0000313" key="4">
    <source>
        <dbReference type="WBParaSite" id="HCON_00052340-00001"/>
    </source>
</evidence>
<name>A0A7I4Y4W8_HAECO</name>
<evidence type="ECO:0000256" key="1">
    <source>
        <dbReference type="SAM" id="Coils"/>
    </source>
</evidence>
<dbReference type="AlphaFoldDB" id="A0A7I4Y4W8"/>
<feature type="coiled-coil region" evidence="1">
    <location>
        <begin position="169"/>
        <end position="196"/>
    </location>
</feature>
<sequence length="414" mass="49033">MNTSPQTAVKDSPEITQYVQLEELNETLEKERALVLQTQENYMDLKKKFLELSQQSEHDQAQMQEMVREQEQQVLALIEMSEMLKTENEQLRQQEEQLRVMLDETTRNARAKEEELRKEFSDQIGLLIENTAETDYEDIVQKCGQAREEELLRSDARVQELLSVIREIQAATDEEIQSLKSELHEERQKRIELETVAQRNRLELEATRDLADSKQNELHAIRCELNRRLKENMENEFAMLSKEENFHEMLVQRTTSFEKKIAEYERKIEEKEEQINELRKNVELLKSQTTTGTSLKDDEEKRRLESELKNLSLASKQKEEKSKTIIEELKQERNKLEITIAELKKNVEAYPSKTAELNRLRSLLEEKEEKLSASRRRYRNLLRKVETSLAHLEKQHQKTKRKLEENIIGSPLPQ</sequence>
<protein>
    <submittedName>
        <fullName evidence="4">Uncharacterized protein</fullName>
    </submittedName>
</protein>
<proteinExistence type="predicted"/>
<feature type="coiled-coil region" evidence="1">
    <location>
        <begin position="18"/>
        <end position="48"/>
    </location>
</feature>
<reference evidence="4" key="1">
    <citation type="submission" date="2020-12" db="UniProtKB">
        <authorList>
            <consortium name="WormBaseParasite"/>
        </authorList>
    </citation>
    <scope>IDENTIFICATION</scope>
    <source>
        <strain evidence="4">MHco3</strain>
    </source>
</reference>
<feature type="region of interest" description="Disordered" evidence="2">
    <location>
        <begin position="392"/>
        <end position="414"/>
    </location>
</feature>
<evidence type="ECO:0000313" key="3">
    <source>
        <dbReference type="Proteomes" id="UP000025227"/>
    </source>
</evidence>
<evidence type="ECO:0000256" key="2">
    <source>
        <dbReference type="SAM" id="MobiDB-lite"/>
    </source>
</evidence>
<accession>A0A7I4Y4W8</accession>